<proteinExistence type="predicted"/>
<gene>
    <name evidence="1" type="ORF">Pan44_23750</name>
</gene>
<organism evidence="1 2">
    <name type="scientific">Caulifigura coniformis</name>
    <dbReference type="NCBI Taxonomy" id="2527983"/>
    <lineage>
        <taxon>Bacteria</taxon>
        <taxon>Pseudomonadati</taxon>
        <taxon>Planctomycetota</taxon>
        <taxon>Planctomycetia</taxon>
        <taxon>Planctomycetales</taxon>
        <taxon>Planctomycetaceae</taxon>
        <taxon>Caulifigura</taxon>
    </lineage>
</organism>
<sequence>MRRMRVLAGKGIRQPNIQAAGVAFLTLAAVNLSTDPVPAGSEPLAILESAEATIAIPAPRLLKPVVTVSAPAPMADGLEPHPVAVQAAATTVAMATGAAATPVVEALPVAATVDSGVLTGLPALQKNIEIIEKGVAQFGKIPDYMATFTKQERIGGDLSQVQQISLKLRHEPLSIYMKWRSGQTGQQVIWVEGQNEGKMLVKAGGLKGRLGTLSLDPSSGLAMSQSRHPCTMVGLLKAAERILQYQKAAVESGKGFHCELRDDAEFDGRPCYRCVVQYDSAEYSPDYRKSEILIDKQLSMPVSVMNFTWAQDADPAKLDEESLIEHYMYTDIQVQQQFADLDFSRANEDYRMVR</sequence>
<dbReference type="InParanoid" id="A0A517SDY4"/>
<protein>
    <recommendedName>
        <fullName evidence="3">DUF1571 domain-containing protein</fullName>
    </recommendedName>
</protein>
<dbReference type="EMBL" id="CP036271">
    <property type="protein sequence ID" value="QDT54342.1"/>
    <property type="molecule type" value="Genomic_DNA"/>
</dbReference>
<reference evidence="1 2" key="1">
    <citation type="submission" date="2019-02" db="EMBL/GenBank/DDBJ databases">
        <title>Deep-cultivation of Planctomycetes and their phenomic and genomic characterization uncovers novel biology.</title>
        <authorList>
            <person name="Wiegand S."/>
            <person name="Jogler M."/>
            <person name="Boedeker C."/>
            <person name="Pinto D."/>
            <person name="Vollmers J."/>
            <person name="Rivas-Marin E."/>
            <person name="Kohn T."/>
            <person name="Peeters S.H."/>
            <person name="Heuer A."/>
            <person name="Rast P."/>
            <person name="Oberbeckmann S."/>
            <person name="Bunk B."/>
            <person name="Jeske O."/>
            <person name="Meyerdierks A."/>
            <person name="Storesund J.E."/>
            <person name="Kallscheuer N."/>
            <person name="Luecker S."/>
            <person name="Lage O.M."/>
            <person name="Pohl T."/>
            <person name="Merkel B.J."/>
            <person name="Hornburger P."/>
            <person name="Mueller R.-W."/>
            <person name="Bruemmer F."/>
            <person name="Labrenz M."/>
            <person name="Spormann A.M."/>
            <person name="Op den Camp H."/>
            <person name="Overmann J."/>
            <person name="Amann R."/>
            <person name="Jetten M.S.M."/>
            <person name="Mascher T."/>
            <person name="Medema M.H."/>
            <person name="Devos D.P."/>
            <person name="Kaster A.-K."/>
            <person name="Ovreas L."/>
            <person name="Rohde M."/>
            <person name="Galperin M.Y."/>
            <person name="Jogler C."/>
        </authorList>
    </citation>
    <scope>NUCLEOTIDE SEQUENCE [LARGE SCALE GENOMIC DNA]</scope>
    <source>
        <strain evidence="1 2">Pan44</strain>
    </source>
</reference>
<evidence type="ECO:0000313" key="1">
    <source>
        <dbReference type="EMBL" id="QDT54342.1"/>
    </source>
</evidence>
<dbReference type="Proteomes" id="UP000315700">
    <property type="component" value="Chromosome"/>
</dbReference>
<dbReference type="AlphaFoldDB" id="A0A517SDY4"/>
<keyword evidence="2" id="KW-1185">Reference proteome</keyword>
<dbReference type="InterPro" id="IPR011465">
    <property type="entry name" value="DUF1571"/>
</dbReference>
<name>A0A517SDY4_9PLAN</name>
<dbReference type="Pfam" id="PF07608">
    <property type="entry name" value="DUF1571"/>
    <property type="match status" value="1"/>
</dbReference>
<dbReference type="KEGG" id="ccos:Pan44_23750"/>
<accession>A0A517SDY4</accession>
<evidence type="ECO:0008006" key="3">
    <source>
        <dbReference type="Google" id="ProtNLM"/>
    </source>
</evidence>
<evidence type="ECO:0000313" key="2">
    <source>
        <dbReference type="Proteomes" id="UP000315700"/>
    </source>
</evidence>